<reference evidence="1" key="1">
    <citation type="submission" date="2020-04" db="EMBL/GenBank/DDBJ databases">
        <authorList>
            <person name="Chiriac C."/>
            <person name="Salcher M."/>
            <person name="Ghai R."/>
            <person name="Kavagutti S V."/>
        </authorList>
    </citation>
    <scope>NUCLEOTIDE SEQUENCE</scope>
</reference>
<name>A0A6J5L009_9CAUD</name>
<organism evidence="1">
    <name type="scientific">uncultured Caudovirales phage</name>
    <dbReference type="NCBI Taxonomy" id="2100421"/>
    <lineage>
        <taxon>Viruses</taxon>
        <taxon>Duplodnaviria</taxon>
        <taxon>Heunggongvirae</taxon>
        <taxon>Uroviricota</taxon>
        <taxon>Caudoviricetes</taxon>
        <taxon>Peduoviridae</taxon>
        <taxon>Maltschvirus</taxon>
        <taxon>Maltschvirus maltsch</taxon>
    </lineage>
</organism>
<evidence type="ECO:0000313" key="1">
    <source>
        <dbReference type="EMBL" id="CAB4128044.1"/>
    </source>
</evidence>
<dbReference type="EMBL" id="LR796226">
    <property type="protein sequence ID" value="CAB4128044.1"/>
    <property type="molecule type" value="Genomic_DNA"/>
</dbReference>
<gene>
    <name evidence="1" type="ORF">UFOVP111_3</name>
</gene>
<protein>
    <submittedName>
        <fullName evidence="1">Uncharacterized protein</fullName>
    </submittedName>
</protein>
<accession>A0A6J5L009</accession>
<sequence length="85" mass="9673">MYDDVLVRHFISQLPDRFIGLMEQTEMGPQDLIPVAGAYQAIQALCFACVRALDEEIMSERDAQEMNDTFKDLVINTTSEEQTSK</sequence>
<proteinExistence type="predicted"/>